<gene>
    <name evidence="2" type="ORF">CDV49_08770</name>
</gene>
<dbReference type="SUPFAM" id="SSF52141">
    <property type="entry name" value="Uracil-DNA glycosylase-like"/>
    <property type="match status" value="1"/>
</dbReference>
<name>A0A212ACB3_9RHOB</name>
<dbReference type="PANTHER" id="PTHR42160:SF1">
    <property type="entry name" value="URACIL-DNA GLYCOSYLASE SUPERFAMILY PROTEIN"/>
    <property type="match status" value="1"/>
</dbReference>
<dbReference type="EMBL" id="NIPW01000011">
    <property type="protein sequence ID" value="OWJ78507.1"/>
    <property type="molecule type" value="Genomic_DNA"/>
</dbReference>
<sequence length="204" mass="22724">MSILPPETAPKLVRQIESCRLCAEDFARTATAHKPRPVVWFRPGARILIAGQAPGLRVHEAGRPFWDASGRRLREWLGMSEEEFYDLSRVAVVPMAFCFPGYDAKGADLPPPPRCAAAWHDQVTEALGEMPLLLPVGGHAHRWHLGAKGGVTETVAGWRAHAPRVFPLPHPSWRNTGWLKRNPWFAAELLPVLRARVREVLDGS</sequence>
<proteinExistence type="predicted"/>
<dbReference type="InterPro" id="IPR047124">
    <property type="entry name" value="HI_0220.2"/>
</dbReference>
<accession>A0A212ACB3</accession>
<evidence type="ECO:0000313" key="2">
    <source>
        <dbReference type="EMBL" id="OWJ78507.1"/>
    </source>
</evidence>
<dbReference type="Pfam" id="PF03167">
    <property type="entry name" value="UDG"/>
    <property type="match status" value="1"/>
</dbReference>
<comment type="caution">
    <text evidence="2">The sequence shown here is derived from an EMBL/GenBank/DDBJ whole genome shotgun (WGS) entry which is preliminary data.</text>
</comment>
<dbReference type="AlphaFoldDB" id="A0A212ACB3"/>
<dbReference type="PANTHER" id="PTHR42160">
    <property type="entry name" value="URACIL-DNA GLYCOSYLASE SUPERFAMILY PROTEIN"/>
    <property type="match status" value="1"/>
</dbReference>
<feature type="domain" description="Uracil-DNA glycosylase-like" evidence="1">
    <location>
        <begin position="38"/>
        <end position="194"/>
    </location>
</feature>
<dbReference type="SMART" id="SM00987">
    <property type="entry name" value="UreE_C"/>
    <property type="match status" value="1"/>
</dbReference>
<keyword evidence="3" id="KW-1185">Reference proteome</keyword>
<reference evidence="2 3" key="1">
    <citation type="submission" date="2016-12" db="EMBL/GenBank/DDBJ databases">
        <title>Comparison of Traditional DNA-DNA Hybridization with In Silico Genomic Analysis.</title>
        <authorList>
            <person name="Nicholson A.C."/>
            <person name="Humrighouse B.W."/>
            <person name="Graziano J."/>
            <person name="Lasker B."/>
            <person name="Whitney A.M."/>
            <person name="Mcquiston J.R."/>
        </authorList>
    </citation>
    <scope>NUCLEOTIDE SEQUENCE [LARGE SCALE GENOMIC DNA]</scope>
    <source>
        <strain evidence="2 3">H2240</strain>
    </source>
</reference>
<evidence type="ECO:0000259" key="1">
    <source>
        <dbReference type="SMART" id="SM00986"/>
    </source>
</evidence>
<organism evidence="2 3">
    <name type="scientific">Haematobacter genomosp. 1</name>
    <dbReference type="NCBI Taxonomy" id="366618"/>
    <lineage>
        <taxon>Bacteria</taxon>
        <taxon>Pseudomonadati</taxon>
        <taxon>Pseudomonadota</taxon>
        <taxon>Alphaproteobacteria</taxon>
        <taxon>Rhodobacterales</taxon>
        <taxon>Paracoccaceae</taxon>
        <taxon>Haematobacter</taxon>
    </lineage>
</organism>
<dbReference type="SMART" id="SM00986">
    <property type="entry name" value="UDG"/>
    <property type="match status" value="1"/>
</dbReference>
<dbReference type="Proteomes" id="UP000196878">
    <property type="component" value="Unassembled WGS sequence"/>
</dbReference>
<dbReference type="InterPro" id="IPR036895">
    <property type="entry name" value="Uracil-DNA_glycosylase-like_sf"/>
</dbReference>
<dbReference type="InterPro" id="IPR005122">
    <property type="entry name" value="Uracil-DNA_glycosylase-like"/>
</dbReference>
<protein>
    <submittedName>
        <fullName evidence="2">Uracil-DNA glycosylase</fullName>
    </submittedName>
</protein>
<dbReference type="Gene3D" id="3.40.470.10">
    <property type="entry name" value="Uracil-DNA glycosylase-like domain"/>
    <property type="match status" value="1"/>
</dbReference>
<dbReference type="OrthoDB" id="9789139at2"/>
<evidence type="ECO:0000313" key="3">
    <source>
        <dbReference type="Proteomes" id="UP000196878"/>
    </source>
</evidence>
<dbReference type="CDD" id="cd10033">
    <property type="entry name" value="UDG_like"/>
    <property type="match status" value="1"/>
</dbReference>